<gene>
    <name evidence="2" type="ORF">JMUB5056_2029</name>
</gene>
<keyword evidence="1" id="KW-0732">Signal</keyword>
<feature type="signal peptide" evidence="1">
    <location>
        <begin position="1"/>
        <end position="19"/>
    </location>
</feature>
<dbReference type="EMBL" id="AP019846">
    <property type="protein sequence ID" value="BBM60423.1"/>
    <property type="molecule type" value="Genomic_DNA"/>
</dbReference>
<sequence length="52" mass="5802">MKKVKMFLVLVLSALTAVSCSYFKIPKKTGKKTGNICTYTAKGEFIDCEPLR</sequence>
<dbReference type="AlphaFoldDB" id="A0A510LCP5"/>
<dbReference type="RefSeq" id="WP_172618819.1">
    <property type="nucleotide sequence ID" value="NZ_AP019846.1"/>
</dbReference>
<feature type="chain" id="PRO_5022048674" description="Lipoprotein" evidence="1">
    <location>
        <begin position="20"/>
        <end position="52"/>
    </location>
</feature>
<evidence type="ECO:0008006" key="4">
    <source>
        <dbReference type="Google" id="ProtNLM"/>
    </source>
</evidence>
<reference evidence="2 3" key="1">
    <citation type="submission" date="2019-07" db="EMBL/GenBank/DDBJ databases">
        <title>Complete Genome Sequence of Leptotrichia hongkongensis Strain JMUB5056.</title>
        <authorList>
            <person name="Watanabe S."/>
            <person name="Cui L."/>
        </authorList>
    </citation>
    <scope>NUCLEOTIDE SEQUENCE [LARGE SCALE GENOMIC DNA]</scope>
    <source>
        <strain evidence="2 3">JMUB5056</strain>
    </source>
</reference>
<evidence type="ECO:0000313" key="3">
    <source>
        <dbReference type="Proteomes" id="UP000321561"/>
    </source>
</evidence>
<proteinExistence type="predicted"/>
<evidence type="ECO:0000313" key="2">
    <source>
        <dbReference type="EMBL" id="BBM60423.1"/>
    </source>
</evidence>
<dbReference type="KEGG" id="lhg:JMUB5056_2029"/>
<protein>
    <recommendedName>
        <fullName evidence="4">Lipoprotein</fullName>
    </recommendedName>
</protein>
<dbReference type="Proteomes" id="UP000321561">
    <property type="component" value="Chromosome"/>
</dbReference>
<dbReference type="PROSITE" id="PS51257">
    <property type="entry name" value="PROKAR_LIPOPROTEIN"/>
    <property type="match status" value="1"/>
</dbReference>
<accession>A0A510LCP5</accession>
<name>A0A510LCP5_9FUSO</name>
<evidence type="ECO:0000256" key="1">
    <source>
        <dbReference type="SAM" id="SignalP"/>
    </source>
</evidence>
<organism evidence="2 3">
    <name type="scientific">Leptotrichia hongkongensis</name>
    <dbReference type="NCBI Taxonomy" id="554406"/>
    <lineage>
        <taxon>Bacteria</taxon>
        <taxon>Fusobacteriati</taxon>
        <taxon>Fusobacteriota</taxon>
        <taxon>Fusobacteriia</taxon>
        <taxon>Fusobacteriales</taxon>
        <taxon>Leptotrichiaceae</taxon>
        <taxon>Leptotrichia</taxon>
    </lineage>
</organism>